<gene>
    <name evidence="1" type="ORF">LCGC14_0893990</name>
</gene>
<accession>A0A0F9PJ53</accession>
<dbReference type="EMBL" id="LAZR01002876">
    <property type="protein sequence ID" value="KKN24537.1"/>
    <property type="molecule type" value="Genomic_DNA"/>
</dbReference>
<sequence length="169" mass="19001">MIDKSLKGKILLAEWGDLCRNLCSAMAFKEWEFLADLMIVVFRIESADGEVFPDGSCNPIGYHAVSGEPSVAAREVVSGEIKRYRVFPTFEKAAFSLLYSILYSGNDNYVQARLRFSEHMVVADQLQSQADAAKDAARETFAADFGEAYSGQEHYRELVVRLLEEDRDV</sequence>
<dbReference type="AlphaFoldDB" id="A0A0F9PJ53"/>
<comment type="caution">
    <text evidence="1">The sequence shown here is derived from an EMBL/GenBank/DDBJ whole genome shotgun (WGS) entry which is preliminary data.</text>
</comment>
<proteinExistence type="predicted"/>
<name>A0A0F9PJ53_9ZZZZ</name>
<protein>
    <submittedName>
        <fullName evidence="1">Uncharacterized protein</fullName>
    </submittedName>
</protein>
<evidence type="ECO:0000313" key="1">
    <source>
        <dbReference type="EMBL" id="KKN24537.1"/>
    </source>
</evidence>
<reference evidence="1" key="1">
    <citation type="journal article" date="2015" name="Nature">
        <title>Complex archaea that bridge the gap between prokaryotes and eukaryotes.</title>
        <authorList>
            <person name="Spang A."/>
            <person name="Saw J.H."/>
            <person name="Jorgensen S.L."/>
            <person name="Zaremba-Niedzwiedzka K."/>
            <person name="Martijn J."/>
            <person name="Lind A.E."/>
            <person name="van Eijk R."/>
            <person name="Schleper C."/>
            <person name="Guy L."/>
            <person name="Ettema T.J."/>
        </authorList>
    </citation>
    <scope>NUCLEOTIDE SEQUENCE</scope>
</reference>
<organism evidence="1">
    <name type="scientific">marine sediment metagenome</name>
    <dbReference type="NCBI Taxonomy" id="412755"/>
    <lineage>
        <taxon>unclassified sequences</taxon>
        <taxon>metagenomes</taxon>
        <taxon>ecological metagenomes</taxon>
    </lineage>
</organism>